<sequence length="72" mass="8254">MPLYRIEPINPADSIWQDYKSDTITIEADNEQQARFMAANRIAGEKLKDNRGQAMPLPPCLVKEQTRCICMD</sequence>
<organism evidence="1 2">
    <name type="scientific">Kistimonas scapharcae</name>
    <dbReference type="NCBI Taxonomy" id="1036133"/>
    <lineage>
        <taxon>Bacteria</taxon>
        <taxon>Pseudomonadati</taxon>
        <taxon>Pseudomonadota</taxon>
        <taxon>Gammaproteobacteria</taxon>
        <taxon>Oceanospirillales</taxon>
        <taxon>Endozoicomonadaceae</taxon>
        <taxon>Kistimonas</taxon>
    </lineage>
</organism>
<evidence type="ECO:0000313" key="2">
    <source>
        <dbReference type="Proteomes" id="UP001500604"/>
    </source>
</evidence>
<proteinExistence type="predicted"/>
<comment type="caution">
    <text evidence="1">The sequence shown here is derived from an EMBL/GenBank/DDBJ whole genome shotgun (WGS) entry which is preliminary data.</text>
</comment>
<dbReference type="RefSeq" id="WP_345197785.1">
    <property type="nucleotide sequence ID" value="NZ_BAABFL010000451.1"/>
</dbReference>
<gene>
    <name evidence="1" type="ORF">GCM10023116_36950</name>
</gene>
<name>A0ABP8V7W0_9GAMM</name>
<dbReference type="EMBL" id="BAABFL010000451">
    <property type="protein sequence ID" value="GAA4651411.1"/>
    <property type="molecule type" value="Genomic_DNA"/>
</dbReference>
<reference evidence="2" key="1">
    <citation type="journal article" date="2019" name="Int. J. Syst. Evol. Microbiol.">
        <title>The Global Catalogue of Microorganisms (GCM) 10K type strain sequencing project: providing services to taxonomists for standard genome sequencing and annotation.</title>
        <authorList>
            <consortium name="The Broad Institute Genomics Platform"/>
            <consortium name="The Broad Institute Genome Sequencing Center for Infectious Disease"/>
            <person name="Wu L."/>
            <person name="Ma J."/>
        </authorList>
    </citation>
    <scope>NUCLEOTIDE SEQUENCE [LARGE SCALE GENOMIC DNA]</scope>
    <source>
        <strain evidence="2">JCM 17805</strain>
    </source>
</reference>
<protein>
    <recommendedName>
        <fullName evidence="3">DUF2188 domain-containing protein</fullName>
    </recommendedName>
</protein>
<dbReference type="Proteomes" id="UP001500604">
    <property type="component" value="Unassembled WGS sequence"/>
</dbReference>
<evidence type="ECO:0008006" key="3">
    <source>
        <dbReference type="Google" id="ProtNLM"/>
    </source>
</evidence>
<accession>A0ABP8V7W0</accession>
<keyword evidence="2" id="KW-1185">Reference proteome</keyword>
<evidence type="ECO:0000313" key="1">
    <source>
        <dbReference type="EMBL" id="GAA4651411.1"/>
    </source>
</evidence>